<keyword evidence="3" id="KW-1185">Reference proteome</keyword>
<dbReference type="SUPFAM" id="SSF102198">
    <property type="entry name" value="Putative cyclase"/>
    <property type="match status" value="1"/>
</dbReference>
<dbReference type="InterPro" id="IPR007325">
    <property type="entry name" value="KFase/CYL"/>
</dbReference>
<gene>
    <name evidence="2" type="ORF">EJ08DRAFT_342745</name>
</gene>
<dbReference type="PANTHER" id="PTHR34861:SF11">
    <property type="entry name" value="CYCLASE"/>
    <property type="match status" value="1"/>
</dbReference>
<reference evidence="2" key="1">
    <citation type="journal article" date="2020" name="Stud. Mycol.">
        <title>101 Dothideomycetes genomes: a test case for predicting lifestyles and emergence of pathogens.</title>
        <authorList>
            <person name="Haridas S."/>
            <person name="Albert R."/>
            <person name="Binder M."/>
            <person name="Bloem J."/>
            <person name="Labutti K."/>
            <person name="Salamov A."/>
            <person name="Andreopoulos B."/>
            <person name="Baker S."/>
            <person name="Barry K."/>
            <person name="Bills G."/>
            <person name="Bluhm B."/>
            <person name="Cannon C."/>
            <person name="Castanera R."/>
            <person name="Culley D."/>
            <person name="Daum C."/>
            <person name="Ezra D."/>
            <person name="Gonzalez J."/>
            <person name="Henrissat B."/>
            <person name="Kuo A."/>
            <person name="Liang C."/>
            <person name="Lipzen A."/>
            <person name="Lutzoni F."/>
            <person name="Magnuson J."/>
            <person name="Mondo S."/>
            <person name="Nolan M."/>
            <person name="Ohm R."/>
            <person name="Pangilinan J."/>
            <person name="Park H.-J."/>
            <person name="Ramirez L."/>
            <person name="Alfaro M."/>
            <person name="Sun H."/>
            <person name="Tritt A."/>
            <person name="Yoshinaga Y."/>
            <person name="Zwiers L.-H."/>
            <person name="Turgeon B."/>
            <person name="Goodwin S."/>
            <person name="Spatafora J."/>
            <person name="Crous P."/>
            <person name="Grigoriev I."/>
        </authorList>
    </citation>
    <scope>NUCLEOTIDE SEQUENCE</scope>
    <source>
        <strain evidence="2">CBS 130266</strain>
    </source>
</reference>
<sequence length="338" mass="37027">MSIPPRPPFSSLPLDKSGPAGNAWGLYGPEDQLGSLNLLTPSSVANAAASEIKTGERVSLDWILTNPVHAMFERQNFQWKMFRRGGRYVNDDEISMNTQGGSQWDGFRHYAYQQAKRYYGGRTQEELESSNVIGLDVVVENGGIVGRGVLLDYVAYCEENSIKVDTMSSTGIPLAHLQDIIKEKDIKFLPGDILFIRSGFIKSYNTLSTDQQKALAARKVADFIGVEPTAAMVKWIWESNFAAVAGDAPAFEQAPPAGPHNKPGGLWKGEVWEEDMQGGGLLHQFLLAGWGCPIGEMFDLERLAEKCEKLGRWSFFVSSVPLKVPGGVGSPPNAVAIF</sequence>
<dbReference type="OrthoDB" id="5396at2759"/>
<proteinExistence type="inferred from homology"/>
<organism evidence="2 3">
    <name type="scientific">Tothia fuscella</name>
    <dbReference type="NCBI Taxonomy" id="1048955"/>
    <lineage>
        <taxon>Eukaryota</taxon>
        <taxon>Fungi</taxon>
        <taxon>Dikarya</taxon>
        <taxon>Ascomycota</taxon>
        <taxon>Pezizomycotina</taxon>
        <taxon>Dothideomycetes</taxon>
        <taxon>Pleosporomycetidae</taxon>
        <taxon>Venturiales</taxon>
        <taxon>Cylindrosympodiaceae</taxon>
        <taxon>Tothia</taxon>
    </lineage>
</organism>
<dbReference type="InterPro" id="IPR037175">
    <property type="entry name" value="KFase_sf"/>
</dbReference>
<protein>
    <recommendedName>
        <fullName evidence="4">Cyclase</fullName>
    </recommendedName>
</protein>
<dbReference type="GO" id="GO:0019441">
    <property type="term" value="P:L-tryptophan catabolic process to kynurenine"/>
    <property type="evidence" value="ECO:0007669"/>
    <property type="project" value="InterPro"/>
</dbReference>
<evidence type="ECO:0000313" key="2">
    <source>
        <dbReference type="EMBL" id="KAF2435551.1"/>
    </source>
</evidence>
<comment type="similarity">
    <text evidence="1">Belongs to the Cyclase 1 superfamily.</text>
</comment>
<dbReference type="Pfam" id="PF04199">
    <property type="entry name" value="Cyclase"/>
    <property type="match status" value="1"/>
</dbReference>
<dbReference type="Gene3D" id="3.50.30.50">
    <property type="entry name" value="Putative cyclase"/>
    <property type="match status" value="1"/>
</dbReference>
<dbReference type="EMBL" id="MU007013">
    <property type="protein sequence ID" value="KAF2435551.1"/>
    <property type="molecule type" value="Genomic_DNA"/>
</dbReference>
<accession>A0A9P4P2Q7</accession>
<dbReference type="Proteomes" id="UP000800235">
    <property type="component" value="Unassembled WGS sequence"/>
</dbReference>
<dbReference type="PANTHER" id="PTHR34861">
    <property type="match status" value="1"/>
</dbReference>
<evidence type="ECO:0000256" key="1">
    <source>
        <dbReference type="ARBA" id="ARBA00007865"/>
    </source>
</evidence>
<dbReference type="GO" id="GO:0004061">
    <property type="term" value="F:arylformamidase activity"/>
    <property type="evidence" value="ECO:0007669"/>
    <property type="project" value="InterPro"/>
</dbReference>
<dbReference type="AlphaFoldDB" id="A0A9P4P2Q7"/>
<name>A0A9P4P2Q7_9PEZI</name>
<evidence type="ECO:0008006" key="4">
    <source>
        <dbReference type="Google" id="ProtNLM"/>
    </source>
</evidence>
<evidence type="ECO:0000313" key="3">
    <source>
        <dbReference type="Proteomes" id="UP000800235"/>
    </source>
</evidence>
<comment type="caution">
    <text evidence="2">The sequence shown here is derived from an EMBL/GenBank/DDBJ whole genome shotgun (WGS) entry which is preliminary data.</text>
</comment>